<dbReference type="AlphaFoldDB" id="A0A2I2KWW0"/>
<protein>
    <submittedName>
        <fullName evidence="2">Uncharacterized protein</fullName>
    </submittedName>
</protein>
<evidence type="ECO:0000313" key="3">
    <source>
        <dbReference type="Proteomes" id="UP000234331"/>
    </source>
</evidence>
<feature type="compositionally biased region" description="Low complexity" evidence="1">
    <location>
        <begin position="36"/>
        <end position="51"/>
    </location>
</feature>
<gene>
    <name evidence="2" type="ORF">FRACA_410023</name>
</gene>
<accession>A0A2I2KWW0</accession>
<name>A0A2I2KWW0_9ACTN</name>
<reference evidence="2 3" key="1">
    <citation type="submission" date="2017-06" db="EMBL/GenBank/DDBJ databases">
        <authorList>
            <person name="Kim H.J."/>
            <person name="Triplett B.A."/>
        </authorList>
    </citation>
    <scope>NUCLEOTIDE SEQUENCE [LARGE SCALE GENOMIC DNA]</scope>
    <source>
        <strain evidence="2">FRACA_ARgP5</strain>
    </source>
</reference>
<feature type="region of interest" description="Disordered" evidence="1">
    <location>
        <begin position="1"/>
        <end position="51"/>
    </location>
</feature>
<feature type="compositionally biased region" description="Basic residues" evidence="1">
    <location>
        <begin position="1"/>
        <end position="10"/>
    </location>
</feature>
<dbReference type="EMBL" id="FZMO01000346">
    <property type="protein sequence ID" value="SNQ50149.1"/>
    <property type="molecule type" value="Genomic_DNA"/>
</dbReference>
<sequence>MGRSAARSRARSAAMDTDTTIDPPLGQATARRSTLPPVVGPGMSGSGVWPSPARPPGALGFGVGAAAAVVAGMTRAQATRAQIAAMPAASRRGLIGSLRRGIDWFAYVVTDVRAVRFEPKGIDARRCSLRGRGAPRREPHHCRRGRSGRGGVAVFPGGWRSRYLVLAVRARCCRASESAKRGRRITNCAT</sequence>
<dbReference type="Proteomes" id="UP000234331">
    <property type="component" value="Unassembled WGS sequence"/>
</dbReference>
<evidence type="ECO:0000256" key="1">
    <source>
        <dbReference type="SAM" id="MobiDB-lite"/>
    </source>
</evidence>
<evidence type="ECO:0000313" key="2">
    <source>
        <dbReference type="EMBL" id="SNQ50149.1"/>
    </source>
</evidence>
<proteinExistence type="predicted"/>
<keyword evidence="3" id="KW-1185">Reference proteome</keyword>
<organism evidence="2 3">
    <name type="scientific">Frankia canadensis</name>
    <dbReference type="NCBI Taxonomy" id="1836972"/>
    <lineage>
        <taxon>Bacteria</taxon>
        <taxon>Bacillati</taxon>
        <taxon>Actinomycetota</taxon>
        <taxon>Actinomycetes</taxon>
        <taxon>Frankiales</taxon>
        <taxon>Frankiaceae</taxon>
        <taxon>Frankia</taxon>
    </lineage>
</organism>